<dbReference type="InterPro" id="IPR043129">
    <property type="entry name" value="ATPase_NBD"/>
</dbReference>
<comment type="similarity">
    <text evidence="1">Belongs to the ROK (NagC/XylR) family.</text>
</comment>
<evidence type="ECO:0000256" key="1">
    <source>
        <dbReference type="ARBA" id="ARBA00006479"/>
    </source>
</evidence>
<dbReference type="KEGG" id="aaxa:NCTC10138_00443"/>
<keyword evidence="2" id="KW-0808">Transferase</keyword>
<proteinExistence type="inferred from homology"/>
<dbReference type="SUPFAM" id="SSF53067">
    <property type="entry name" value="Actin-like ATPase domain"/>
    <property type="match status" value="1"/>
</dbReference>
<dbReference type="STRING" id="1278311.GCA_000428705_01102"/>
<organism evidence="2 3">
    <name type="scientific">Haploplasma axanthum</name>
    <name type="common">Acholeplasma axanthum</name>
    <dbReference type="NCBI Taxonomy" id="29552"/>
    <lineage>
        <taxon>Bacteria</taxon>
        <taxon>Bacillati</taxon>
        <taxon>Mycoplasmatota</taxon>
        <taxon>Mollicutes</taxon>
        <taxon>Acholeplasmatales</taxon>
        <taxon>Acholeplasmataceae</taxon>
        <taxon>Haploplasma</taxon>
    </lineage>
</organism>
<dbReference type="EMBL" id="LR215048">
    <property type="protein sequence ID" value="VEU80087.1"/>
    <property type="molecule type" value="Genomic_DNA"/>
</dbReference>
<dbReference type="InterPro" id="IPR000600">
    <property type="entry name" value="ROK"/>
</dbReference>
<dbReference type="RefSeq" id="WP_026390621.1">
    <property type="nucleotide sequence ID" value="NZ_LR215048.1"/>
</dbReference>
<dbReference type="GO" id="GO:0016301">
    <property type="term" value="F:kinase activity"/>
    <property type="evidence" value="ECO:0007669"/>
    <property type="project" value="UniProtKB-KW"/>
</dbReference>
<accession>A0A449BCC4</accession>
<evidence type="ECO:0000313" key="3">
    <source>
        <dbReference type="Proteomes" id="UP000289841"/>
    </source>
</evidence>
<gene>
    <name evidence="2" type="ORF">NCTC10138_00443</name>
</gene>
<dbReference type="Proteomes" id="UP000289841">
    <property type="component" value="Chromosome"/>
</dbReference>
<dbReference type="AlphaFoldDB" id="A0A449BCC4"/>
<sequence>MKTNIVFVRINNDVCNVEIVSKLKIFNVTKRYKCSYHDFIANKDLFIKCDKVVLFYEKKQSEYIKQIETELKKIMKVLVVSSVDLKKLDEIVVYYEYDKDVSGKIIIGNKVFEGGNGFAGSFGNLKVIDETGFNKSCMLSDFTSVFSLKRLIEKYSYLYKNEFFNNKEISIKQIYENYKKNDLLAKKVLDILLEVIAESLENLIHIIDPNLIILNFNLGKYEKEFIGKIKEKLYKNTFQMFKARIERFDSTNKNYLLKIVCGSIYEN</sequence>
<keyword evidence="2" id="KW-0418">Kinase</keyword>
<evidence type="ECO:0000313" key="2">
    <source>
        <dbReference type="EMBL" id="VEU80087.1"/>
    </source>
</evidence>
<dbReference type="Pfam" id="PF00480">
    <property type="entry name" value="ROK"/>
    <property type="match status" value="1"/>
</dbReference>
<dbReference type="Gene3D" id="3.30.420.40">
    <property type="match status" value="1"/>
</dbReference>
<keyword evidence="3" id="KW-1185">Reference proteome</keyword>
<protein>
    <submittedName>
        <fullName evidence="2">N-acetyl-D-glucosamine kinase</fullName>
    </submittedName>
</protein>
<name>A0A449BCC4_HAPAX</name>
<reference evidence="2 3" key="1">
    <citation type="submission" date="2019-01" db="EMBL/GenBank/DDBJ databases">
        <authorList>
            <consortium name="Pathogen Informatics"/>
        </authorList>
    </citation>
    <scope>NUCLEOTIDE SEQUENCE [LARGE SCALE GENOMIC DNA]</scope>
    <source>
        <strain evidence="2 3">NCTC10138</strain>
    </source>
</reference>